<organism evidence="2 3">
    <name type="scientific">Variovorax guangxiensis</name>
    <dbReference type="NCBI Taxonomy" id="1775474"/>
    <lineage>
        <taxon>Bacteria</taxon>
        <taxon>Pseudomonadati</taxon>
        <taxon>Pseudomonadota</taxon>
        <taxon>Betaproteobacteria</taxon>
        <taxon>Burkholderiales</taxon>
        <taxon>Comamonadaceae</taxon>
        <taxon>Variovorax</taxon>
    </lineage>
</organism>
<comment type="caution">
    <text evidence="2">The sequence shown here is derived from an EMBL/GenBank/DDBJ whole genome shotgun (WGS) entry which is preliminary data.</text>
</comment>
<feature type="chain" id="PRO_5018650746" description="DUF3298 domain-containing protein" evidence="1">
    <location>
        <begin position="31"/>
        <end position="376"/>
    </location>
</feature>
<reference evidence="2 3" key="1">
    <citation type="submission" date="2018-12" db="EMBL/GenBank/DDBJ databases">
        <title>The genome sequences of Variovorax guangxiensis DSM 27352.</title>
        <authorList>
            <person name="Gao J."/>
            <person name="Sun J."/>
        </authorList>
    </citation>
    <scope>NUCLEOTIDE SEQUENCE [LARGE SCALE GENOMIC DNA]</scope>
    <source>
        <strain evidence="2 3">DSM 27352</strain>
    </source>
</reference>
<sequence>MRGHPNGTDRLRARCLAGPLALLPLLTCAAANIDVPKGVWEGTLGTKAIVACFNAEFPSGSYFYKQYKKAIPLSRVEKDSFWHEAGDTGLWSLDPAKGNTLSGTWKSVKGAPVTLPIRLDLSDATGGDKACGSDGYAGLLEAPPKIETGKKEEFAPGRSFRRLRFAGQETIELSGPEPTLAAINRELRRDFDTSKDTIKEYFDKRREFLGRVGVPAEDENTADPSYWSSQWLSIRNYTWAAGMGRNGISWFHRTWDLQTGRQVDPWSWFGLRSLSKSRPAEGRLSGTGGGSMTPKLRRFLFRYAGIDASKAEDNCRPNYEEGAYYDLTLEAKGMRFAQPAYGNGCEIEIEVPYAELGPVLTPAGKAAVRRILESAN</sequence>
<proteinExistence type="predicted"/>
<evidence type="ECO:0000313" key="2">
    <source>
        <dbReference type="EMBL" id="RUR69797.1"/>
    </source>
</evidence>
<dbReference type="AlphaFoldDB" id="A0A3S0ZH19"/>
<evidence type="ECO:0000256" key="1">
    <source>
        <dbReference type="SAM" id="SignalP"/>
    </source>
</evidence>
<dbReference type="RefSeq" id="WP_126023902.1">
    <property type="nucleotide sequence ID" value="NZ_RXFT01000010.1"/>
</dbReference>
<gene>
    <name evidence="2" type="ORF">EJP67_22320</name>
</gene>
<accession>A0A3S0ZH19</accession>
<feature type="signal peptide" evidence="1">
    <location>
        <begin position="1"/>
        <end position="30"/>
    </location>
</feature>
<dbReference type="Proteomes" id="UP000281118">
    <property type="component" value="Unassembled WGS sequence"/>
</dbReference>
<protein>
    <recommendedName>
        <fullName evidence="4">DUF3298 domain-containing protein</fullName>
    </recommendedName>
</protein>
<name>A0A3S0ZH19_9BURK</name>
<dbReference type="OrthoDB" id="6253132at2"/>
<evidence type="ECO:0000313" key="3">
    <source>
        <dbReference type="Proteomes" id="UP000281118"/>
    </source>
</evidence>
<keyword evidence="1" id="KW-0732">Signal</keyword>
<evidence type="ECO:0008006" key="4">
    <source>
        <dbReference type="Google" id="ProtNLM"/>
    </source>
</evidence>
<dbReference type="EMBL" id="RXFT01000010">
    <property type="protein sequence ID" value="RUR69797.1"/>
    <property type="molecule type" value="Genomic_DNA"/>
</dbReference>